<evidence type="ECO:0000313" key="1">
    <source>
        <dbReference type="EMBL" id="ADD96218.1"/>
    </source>
</evidence>
<proteinExistence type="predicted"/>
<organism evidence="1">
    <name type="scientific">uncultured organism MedDCM-OCT-S06-C2377</name>
    <dbReference type="NCBI Taxonomy" id="743624"/>
    <lineage>
        <taxon>unclassified sequences</taxon>
        <taxon>environmental samples</taxon>
    </lineage>
</organism>
<reference evidence="1" key="1">
    <citation type="journal article" date="2010" name="ISME J.">
        <title>Metagenome of the Mediterranean deep chlorophyll maximum studied by direct and fosmid library 454 pyrosequencing.</title>
        <authorList>
            <person name="Ghai R."/>
            <person name="Martin-Cuadrado A.B."/>
            <person name="Molto A.G."/>
            <person name="Heredia I.G."/>
            <person name="Cabrera R."/>
            <person name="Martin J."/>
            <person name="Verdu M."/>
            <person name="Deschamps P."/>
            <person name="Moreira D."/>
            <person name="Lopez-Garcia P."/>
            <person name="Mira A."/>
            <person name="Rodriguez-Valera F."/>
        </authorList>
    </citation>
    <scope>NUCLEOTIDE SEQUENCE</scope>
</reference>
<protein>
    <submittedName>
        <fullName evidence="1">Uncharacterized protein</fullName>
    </submittedName>
</protein>
<sequence>MTPEAMDRFLSRAYNSLIRNENQIVNGAGDTFGARSMVKQLGAKRVLHFKSSDDWFEYNTMFGGRNLKEAIFGGFHVAGQNIGMMSKLGSNPQRNYAKIMDLVKTN</sequence>
<dbReference type="AlphaFoldDB" id="D6PKG7"/>
<accession>D6PKG7</accession>
<dbReference type="EMBL" id="GU943125">
    <property type="protein sequence ID" value="ADD96218.1"/>
    <property type="molecule type" value="Genomic_DNA"/>
</dbReference>
<name>D6PKG7_9ZZZZ</name>